<dbReference type="PROSITE" id="PS51564">
    <property type="entry name" value="SAM_ICMT"/>
    <property type="match status" value="1"/>
</dbReference>
<evidence type="ECO:0000256" key="8">
    <source>
        <dbReference type="ARBA" id="ARBA00022989"/>
    </source>
</evidence>
<keyword evidence="13" id="KW-1185">Reference proteome</keyword>
<feature type="transmembrane region" description="Helical" evidence="10">
    <location>
        <begin position="269"/>
        <end position="297"/>
    </location>
</feature>
<gene>
    <name evidence="12" type="ORF">K437DRAFT_248483</name>
</gene>
<dbReference type="FunCoup" id="A0A066VWY3">
    <property type="interactions" value="222"/>
</dbReference>
<dbReference type="HOGENOM" id="CLU_065200_0_0_1"/>
<keyword evidence="6 10" id="KW-0949">S-adenosyl-L-methionine</keyword>
<reference evidence="12 13" key="1">
    <citation type="submission" date="2014-05" db="EMBL/GenBank/DDBJ databases">
        <title>Draft genome sequence of a rare smut relative, Tilletiaria anomala UBC 951.</title>
        <authorList>
            <consortium name="DOE Joint Genome Institute"/>
            <person name="Toome M."/>
            <person name="Kuo A."/>
            <person name="Henrissat B."/>
            <person name="Lipzen A."/>
            <person name="Tritt A."/>
            <person name="Yoshinaga Y."/>
            <person name="Zane M."/>
            <person name="Barry K."/>
            <person name="Grigoriev I.V."/>
            <person name="Spatafora J.W."/>
            <person name="Aimea M.C."/>
        </authorList>
    </citation>
    <scope>NUCLEOTIDE SEQUENCE [LARGE SCALE GENOMIC DNA]</scope>
    <source>
        <strain evidence="12 13">UBC 951</strain>
    </source>
</reference>
<comment type="subcellular location">
    <subcellularLocation>
        <location evidence="10">Endoplasmic reticulum membrane</location>
        <topology evidence="10">Multi-pass membrane protein</topology>
    </subcellularLocation>
    <subcellularLocation>
        <location evidence="1">Membrane</location>
        <topology evidence="1">Multi-pass membrane protein</topology>
    </subcellularLocation>
</comment>
<evidence type="ECO:0000256" key="1">
    <source>
        <dbReference type="ARBA" id="ARBA00004141"/>
    </source>
</evidence>
<evidence type="ECO:0000256" key="7">
    <source>
        <dbReference type="ARBA" id="ARBA00022692"/>
    </source>
</evidence>
<evidence type="ECO:0000256" key="10">
    <source>
        <dbReference type="RuleBase" id="RU362022"/>
    </source>
</evidence>
<feature type="transmembrane region" description="Helical" evidence="10">
    <location>
        <begin position="146"/>
        <end position="163"/>
    </location>
</feature>
<sequence length="331" mass="36886">MSEGPRSRRGAVAHLGSTSSDEPSTAANPHPLHASTPAVVANGRIEDLASLEGDKSFDGRLRAARQSLPAEQPKTKVPFWSPSTTPPIPPYLADQVLTIAVTSIALGILWGFVLPRALQVFAFRNIRQSGAAWAENLLKTLARPQLHLYFLSWSTFHILEFVITAKYNNTRLYDDSFLLNNGLAYYLAHFFGLVEFCIESLMIPHRKVLCGLTYLGVALILVGHAARSLAMVHASSNFSHSVAWRKRPDHSLVTHGIYSISRHPSYFGFFAWALGTQLLLANPVGICLFTVVLWRFFSHRIHVEEMHLVEFFGDEYIAYKSRVGTLLPFIA</sequence>
<dbReference type="RefSeq" id="XP_013242323.1">
    <property type="nucleotide sequence ID" value="XM_013386869.1"/>
</dbReference>
<evidence type="ECO:0000256" key="6">
    <source>
        <dbReference type="ARBA" id="ARBA00022691"/>
    </source>
</evidence>
<protein>
    <recommendedName>
        <fullName evidence="3 10">Protein-S-isoprenylcysteine O-methyltransferase</fullName>
        <ecNumber evidence="3 10">2.1.1.100</ecNumber>
    </recommendedName>
</protein>
<keyword evidence="10" id="KW-0256">Endoplasmic reticulum</keyword>
<dbReference type="EC" id="2.1.1.100" evidence="3 10"/>
<dbReference type="EMBL" id="JMSN01000062">
    <property type="protein sequence ID" value="KDN43304.1"/>
    <property type="molecule type" value="Genomic_DNA"/>
</dbReference>
<dbReference type="STRING" id="1037660.A0A066VWY3"/>
<evidence type="ECO:0000256" key="5">
    <source>
        <dbReference type="ARBA" id="ARBA00022679"/>
    </source>
</evidence>
<dbReference type="OrthoDB" id="422086at2759"/>
<name>A0A066VWY3_TILAU</name>
<dbReference type="InterPro" id="IPR025770">
    <property type="entry name" value="PPMT_MeTrfase"/>
</dbReference>
<feature type="transmembrane region" description="Helical" evidence="10">
    <location>
        <begin position="208"/>
        <end position="226"/>
    </location>
</feature>
<keyword evidence="5" id="KW-0808">Transferase</keyword>
<evidence type="ECO:0000256" key="9">
    <source>
        <dbReference type="ARBA" id="ARBA00023136"/>
    </source>
</evidence>
<evidence type="ECO:0000256" key="2">
    <source>
        <dbReference type="ARBA" id="ARBA00009140"/>
    </source>
</evidence>
<dbReference type="AlphaFoldDB" id="A0A066VWY3"/>
<dbReference type="Pfam" id="PF04140">
    <property type="entry name" value="ICMT"/>
    <property type="match status" value="1"/>
</dbReference>
<evidence type="ECO:0000256" key="11">
    <source>
        <dbReference type="SAM" id="MobiDB-lite"/>
    </source>
</evidence>
<feature type="transmembrane region" description="Helical" evidence="10">
    <location>
        <begin position="183"/>
        <end position="201"/>
    </location>
</feature>
<keyword evidence="9 10" id="KW-0472">Membrane</keyword>
<organism evidence="12 13">
    <name type="scientific">Tilletiaria anomala (strain ATCC 24038 / CBS 436.72 / UBC 951)</name>
    <dbReference type="NCBI Taxonomy" id="1037660"/>
    <lineage>
        <taxon>Eukaryota</taxon>
        <taxon>Fungi</taxon>
        <taxon>Dikarya</taxon>
        <taxon>Basidiomycota</taxon>
        <taxon>Ustilaginomycotina</taxon>
        <taxon>Exobasidiomycetes</taxon>
        <taxon>Georgefischeriales</taxon>
        <taxon>Tilletiariaceae</taxon>
        <taxon>Tilletiaria</taxon>
    </lineage>
</organism>
<dbReference type="GeneID" id="25263299"/>
<evidence type="ECO:0000256" key="4">
    <source>
        <dbReference type="ARBA" id="ARBA00022603"/>
    </source>
</evidence>
<evidence type="ECO:0000313" key="12">
    <source>
        <dbReference type="EMBL" id="KDN43304.1"/>
    </source>
</evidence>
<proteinExistence type="inferred from homology"/>
<comment type="caution">
    <text evidence="12">The sequence shown here is derived from an EMBL/GenBank/DDBJ whole genome shotgun (WGS) entry which is preliminary data.</text>
</comment>
<dbReference type="PANTHER" id="PTHR12714">
    <property type="entry name" value="PROTEIN-S ISOPRENYLCYSTEINE O-METHYLTRANSFERASE"/>
    <property type="match status" value="1"/>
</dbReference>
<feature type="compositionally biased region" description="Polar residues" evidence="11">
    <location>
        <begin position="16"/>
        <end position="27"/>
    </location>
</feature>
<evidence type="ECO:0000256" key="3">
    <source>
        <dbReference type="ARBA" id="ARBA00012151"/>
    </source>
</evidence>
<accession>A0A066VWY3</accession>
<keyword evidence="8 10" id="KW-1133">Transmembrane helix</keyword>
<dbReference type="GO" id="GO:0005789">
    <property type="term" value="C:endoplasmic reticulum membrane"/>
    <property type="evidence" value="ECO:0007669"/>
    <property type="project" value="UniProtKB-SubCell"/>
</dbReference>
<comment type="similarity">
    <text evidence="2 10">Belongs to the class VI-like SAM-binding methyltransferase superfamily. Isoprenylcysteine carboxyl methyltransferase family.</text>
</comment>
<feature type="region of interest" description="Disordered" evidence="11">
    <location>
        <begin position="1"/>
        <end position="35"/>
    </location>
</feature>
<evidence type="ECO:0000313" key="13">
    <source>
        <dbReference type="Proteomes" id="UP000027361"/>
    </source>
</evidence>
<dbReference type="InterPro" id="IPR007269">
    <property type="entry name" value="ICMT_MeTrfase"/>
</dbReference>
<keyword evidence="4 10" id="KW-0489">Methyltransferase</keyword>
<dbReference type="PANTHER" id="PTHR12714:SF9">
    <property type="entry name" value="PROTEIN-S-ISOPRENYLCYSTEINE O-METHYLTRANSFERASE"/>
    <property type="match status" value="1"/>
</dbReference>
<dbReference type="InParanoid" id="A0A066VWY3"/>
<dbReference type="Gene3D" id="1.20.120.1630">
    <property type="match status" value="1"/>
</dbReference>
<dbReference type="GO" id="GO:0004671">
    <property type="term" value="F:protein C-terminal S-isoprenylcysteine carboxyl O-methyltransferase activity"/>
    <property type="evidence" value="ECO:0007669"/>
    <property type="project" value="UniProtKB-EC"/>
</dbReference>
<feature type="transmembrane region" description="Helical" evidence="10">
    <location>
        <begin position="96"/>
        <end position="118"/>
    </location>
</feature>
<keyword evidence="7 10" id="KW-0812">Transmembrane</keyword>
<dbReference type="GO" id="GO:0032259">
    <property type="term" value="P:methylation"/>
    <property type="evidence" value="ECO:0007669"/>
    <property type="project" value="UniProtKB-KW"/>
</dbReference>
<dbReference type="Proteomes" id="UP000027361">
    <property type="component" value="Unassembled WGS sequence"/>
</dbReference>
<comment type="catalytic activity">
    <reaction evidence="10">
        <text>[protein]-C-terminal S-[(2E,6E)-farnesyl]-L-cysteine + S-adenosyl-L-methionine = [protein]-C-terminal S-[(2E,6E)-farnesyl]-L-cysteine methyl ester + S-adenosyl-L-homocysteine</text>
        <dbReference type="Rhea" id="RHEA:21672"/>
        <dbReference type="Rhea" id="RHEA-COMP:12125"/>
        <dbReference type="Rhea" id="RHEA-COMP:12126"/>
        <dbReference type="ChEBI" id="CHEBI:57856"/>
        <dbReference type="ChEBI" id="CHEBI:59789"/>
        <dbReference type="ChEBI" id="CHEBI:90510"/>
        <dbReference type="ChEBI" id="CHEBI:90511"/>
        <dbReference type="EC" id="2.1.1.100"/>
    </reaction>
</comment>